<proteinExistence type="predicted"/>
<dbReference type="EMBL" id="JAPFFF010000014">
    <property type="protein sequence ID" value="KAK8870152.1"/>
    <property type="molecule type" value="Genomic_DNA"/>
</dbReference>
<dbReference type="Proteomes" id="UP001470230">
    <property type="component" value="Unassembled WGS sequence"/>
</dbReference>
<feature type="region of interest" description="Disordered" evidence="1">
    <location>
        <begin position="1740"/>
        <end position="1760"/>
    </location>
</feature>
<accession>A0ABR2IXV0</accession>
<dbReference type="SUPFAM" id="SSF48371">
    <property type="entry name" value="ARM repeat"/>
    <property type="match status" value="1"/>
</dbReference>
<feature type="compositionally biased region" description="Low complexity" evidence="1">
    <location>
        <begin position="742"/>
        <end position="765"/>
    </location>
</feature>
<feature type="region of interest" description="Disordered" evidence="1">
    <location>
        <begin position="738"/>
        <end position="765"/>
    </location>
</feature>
<evidence type="ECO:0008006" key="4">
    <source>
        <dbReference type="Google" id="ProtNLM"/>
    </source>
</evidence>
<dbReference type="InterPro" id="IPR011030">
    <property type="entry name" value="Lipovitellin_superhlx_dom"/>
</dbReference>
<evidence type="ECO:0000313" key="2">
    <source>
        <dbReference type="EMBL" id="KAK8870152.1"/>
    </source>
</evidence>
<organism evidence="2 3">
    <name type="scientific">Tritrichomonas musculus</name>
    <dbReference type="NCBI Taxonomy" id="1915356"/>
    <lineage>
        <taxon>Eukaryota</taxon>
        <taxon>Metamonada</taxon>
        <taxon>Parabasalia</taxon>
        <taxon>Tritrichomonadida</taxon>
        <taxon>Tritrichomonadidae</taxon>
        <taxon>Tritrichomonas</taxon>
    </lineage>
</organism>
<dbReference type="InterPro" id="IPR016024">
    <property type="entry name" value="ARM-type_fold"/>
</dbReference>
<evidence type="ECO:0000256" key="1">
    <source>
        <dbReference type="SAM" id="MobiDB-lite"/>
    </source>
</evidence>
<feature type="compositionally biased region" description="Acidic residues" evidence="1">
    <location>
        <begin position="1749"/>
        <end position="1760"/>
    </location>
</feature>
<sequence>MEKIIQSLQTIAKSQRILQPEQTIELWLMPLYPYWNEKSSEITTEIVPKIENTLLSLLKINRGDLNVACATSIGINLYHLYSLDPHKHFWNLISNVTDFSTKANIVAFKYVVSKLGMYNKSSLGKITQHLLSLKDQSLHYPALLALKSLFKACRQSLSKSASAAFKFAKGYSNFSSSTNEATQIAALHLLDTLLQYSNEVPTKKVINCAKKVISNPSNTKFVIDTSARLIAKCAIFNIPEDCMMKKNIGDDGENQNIDGMDIRDSANDSDFKIKASNNSNDNFTQSPIAVRGNISSPKKRKDKNEPLMKKAFDTILEFKTNFPLIFGYFLDYLEPSFVHRNMKDLFEFAVNNSISHVKKVTSFFGRDIHSMFFTSTLNMKNVNVQLLNFLTYDEDSARETAGIAHQKIWSKNESERYASSIFFISVATSYQKVGLEELHVALHFIAMPPDASETLDREYEGMALAAAVIISSLNCSIAKEKPLIDRFVKYIFEEKIHEPLYVRCLFNVIAPLKKEFFEKYDVEQLFEKVATKIIDSYNDLVKLNRSEDGDNINMNNVINGLPIRLIESLLIFVSIHHEYKMAEKYGNFCFSILQYLSPVSILSILRLFNVKNNFDLSSSFVSSLLTFFMNYVINTGVPLDYIKKKIPVLMKIPEEVVVIDRNTNKIGKKKNILAVSPLFIVESQVLVTKIFDSLPKYFAKLSKEDAELFINFCLESTNKIAGYLAILMILLRDEELREQEEQQTSTNTTTTTTTNGNEDGNGNDQLSEQKVMSLIIPKKLHMMILNSMKQSEKDNDTIAIQIASECVAIHLAKLPEFLSDINENIKTENVSCCFIESAVARRLNLSDQELYNIIFRTSERIKNQNLTNYVLHELASIYDTKSIQMVSLLMGDQQMQQLLNLLCEARVVSTYKMYLISMCIQKLIPILLPNFGDKSTVIMVILALHNFKNCINPYCKQYFFDLFRTIFSYSHKVARNFSIKIPQTSMRIQSKLAACGALSDLLKISPFKVNFQNLPPFFVLLQRTKDVRIEQFLTASASSFSTIYTTTVEEHSNDADFEEKKVKLNKELANWFKLSRQILASNSMIGFGKITIEPNTIVKHASLNILKVILPSLAKTKPLMTACMDDCIASALRAIETRRFELQEIAYDIITEFLDLFKYFITDQGVKLLELYESQFSNATRYAFPDSISVASQFLVSYLDFSFEVYQKNEKSCLLLTESLINSLKKVQDKDRTSGFYAISSKLCVISQLYEKVAECSSSYLKELTPLFLNLIKDIIKLRTQPMKQNETEHSFLSLFTETVSPFYEDFLNSFIWLTKMFPVEECKTLTTQSLSSFLLLELTSSTESWRSASAFSAFSSLLQFYGSSTSEIDNDLFELIVNTMCNVALWNKKLLRPLVPKFLHYAAKISCERKDDKVWSSFASVALQTNHCDGKTLGLILKHTDSKIIINSIMKFADLVVLELSESLLATSEIAKATEQQQQQQDQQQDRLSSSSSQVIEKVNSFILNADEHCDRNLLLLSEDEAIAVITILYDMCKEAIPEILSRVLAKRIKGSVRFQMVAIERAFKRIETTIALDRVASFIYENFDNGGLETVAQITIQRPLIGCEILKRGVVSRSVIVNNENCEPEGNSSSLANSGLTILHFYELILDKFESIQVLCEEIAKASLYFVSIFGNDRVRGEKVSATAIQLIKRCAETQPKAFEIAFESLSNERKGEVMKAIKKWSSKKIVKKVSLLKFSSRTPRRRNNDDAGEWQSLDDDE</sequence>
<evidence type="ECO:0000313" key="3">
    <source>
        <dbReference type="Proteomes" id="UP001470230"/>
    </source>
</evidence>
<gene>
    <name evidence="2" type="ORF">M9Y10_008029</name>
</gene>
<dbReference type="SUPFAM" id="SSF48431">
    <property type="entry name" value="Lipovitellin-phosvitin complex, superhelical domain"/>
    <property type="match status" value="1"/>
</dbReference>
<comment type="caution">
    <text evidence="2">The sequence shown here is derived from an EMBL/GenBank/DDBJ whole genome shotgun (WGS) entry which is preliminary data.</text>
</comment>
<keyword evidence="3" id="KW-1185">Reference proteome</keyword>
<name>A0ABR2IXV0_9EUKA</name>
<protein>
    <recommendedName>
        <fullName evidence="4">HEAT repeat-containing protein 1</fullName>
    </recommendedName>
</protein>
<reference evidence="2 3" key="1">
    <citation type="submission" date="2024-04" db="EMBL/GenBank/DDBJ databases">
        <title>Tritrichomonas musculus Genome.</title>
        <authorList>
            <person name="Alves-Ferreira E."/>
            <person name="Grigg M."/>
            <person name="Lorenzi H."/>
            <person name="Galac M."/>
        </authorList>
    </citation>
    <scope>NUCLEOTIDE SEQUENCE [LARGE SCALE GENOMIC DNA]</scope>
    <source>
        <strain evidence="2 3">EAF2021</strain>
    </source>
</reference>